<dbReference type="Gene3D" id="3.40.50.1820">
    <property type="entry name" value="alpha/beta hydrolase"/>
    <property type="match status" value="1"/>
</dbReference>
<feature type="compositionally biased region" description="Low complexity" evidence="1">
    <location>
        <begin position="91"/>
        <end position="104"/>
    </location>
</feature>
<evidence type="ECO:0000259" key="2">
    <source>
        <dbReference type="Pfam" id="PF00561"/>
    </source>
</evidence>
<evidence type="ECO:0000256" key="1">
    <source>
        <dbReference type="SAM" id="MobiDB-lite"/>
    </source>
</evidence>
<proteinExistence type="predicted"/>
<name>A0A401VYD4_STREY</name>
<dbReference type="Gene3D" id="1.20.1290.10">
    <property type="entry name" value="AhpD-like"/>
    <property type="match status" value="1"/>
</dbReference>
<dbReference type="Pfam" id="PF02627">
    <property type="entry name" value="CMD"/>
    <property type="match status" value="1"/>
</dbReference>
<sequence>MTSPALPHHREDGPADAPPLVLGPSLGTSLSVWEPQAEALAHRFRVVRWDLPGHGGTPYDVLTGTGAGAGAGTGAGTGTGSGTVPGGGTDTGSRTDTGSDTGRTDGPCTVAGLGGLVLALADSLGIDRFAYAGISLGGAVGAWLAVHHPERIASLALVCSSARFGDPEGWYERAALVRDQGLAPVAATAADRWFTPAFAGSPAADELLAGLHTVAPEGYAACCDALATYDLRGELGRIAAPTLVVAGRDDPATPPAHARELADNIPAASLTEIAGAAHLAGTERPVPVLAALLGHLTASPSPERPTDDRTRHAAGTAVRRAVLGDDHVDRAAARTTAFTAVFQDFITRYAWGEIWTRPGLSRRTRSCVTITALVARGHHDELALHLRAALRNGLTPEDIREVLLQSAVYCGVPAANSAFALADRVLAEHREES</sequence>
<dbReference type="SUPFAM" id="SSF69118">
    <property type="entry name" value="AhpD-like"/>
    <property type="match status" value="1"/>
</dbReference>
<feature type="compositionally biased region" description="Gly residues" evidence="1">
    <location>
        <begin position="72"/>
        <end position="90"/>
    </location>
</feature>
<dbReference type="InterPro" id="IPR029032">
    <property type="entry name" value="AhpD-like"/>
</dbReference>
<feature type="region of interest" description="Disordered" evidence="1">
    <location>
        <begin position="1"/>
        <end position="22"/>
    </location>
</feature>
<accession>A0A401VYD4</accession>
<dbReference type="InterPro" id="IPR052512">
    <property type="entry name" value="4CMD/NDH-1_regulator"/>
</dbReference>
<dbReference type="Pfam" id="PF00561">
    <property type="entry name" value="Abhydrolase_1"/>
    <property type="match status" value="1"/>
</dbReference>
<dbReference type="InterPro" id="IPR003779">
    <property type="entry name" value="CMD-like"/>
</dbReference>
<dbReference type="PANTHER" id="PTHR33570:SF2">
    <property type="entry name" value="CARBOXYMUCONOLACTONE DECARBOXYLASE-LIKE DOMAIN-CONTAINING PROTEIN"/>
    <property type="match status" value="1"/>
</dbReference>
<feature type="region of interest" description="Disordered" evidence="1">
    <location>
        <begin position="72"/>
        <end position="104"/>
    </location>
</feature>
<keyword evidence="5" id="KW-1185">Reference proteome</keyword>
<dbReference type="InterPro" id="IPR000073">
    <property type="entry name" value="AB_hydrolase_1"/>
</dbReference>
<evidence type="ECO:0000259" key="3">
    <source>
        <dbReference type="Pfam" id="PF02627"/>
    </source>
</evidence>
<dbReference type="PANTHER" id="PTHR33570">
    <property type="entry name" value="4-CARBOXYMUCONOLACTONE DECARBOXYLASE FAMILY PROTEIN"/>
    <property type="match status" value="1"/>
</dbReference>
<evidence type="ECO:0000313" key="5">
    <source>
        <dbReference type="Proteomes" id="UP000286746"/>
    </source>
</evidence>
<dbReference type="GO" id="GO:0051920">
    <property type="term" value="F:peroxiredoxin activity"/>
    <property type="evidence" value="ECO:0007669"/>
    <property type="project" value="InterPro"/>
</dbReference>
<dbReference type="SUPFAM" id="SSF53474">
    <property type="entry name" value="alpha/beta-Hydrolases"/>
    <property type="match status" value="1"/>
</dbReference>
<gene>
    <name evidence="4" type="ORF">GKJPGBOP_01730</name>
</gene>
<dbReference type="InterPro" id="IPR029058">
    <property type="entry name" value="AB_hydrolase_fold"/>
</dbReference>
<organism evidence="4 5">
    <name type="scientific">Streptomyces paromomycinus</name>
    <name type="common">Streptomyces rimosus subsp. paromomycinus</name>
    <dbReference type="NCBI Taxonomy" id="92743"/>
    <lineage>
        <taxon>Bacteria</taxon>
        <taxon>Bacillati</taxon>
        <taxon>Actinomycetota</taxon>
        <taxon>Actinomycetes</taxon>
        <taxon>Kitasatosporales</taxon>
        <taxon>Streptomycetaceae</taxon>
        <taxon>Streptomyces</taxon>
    </lineage>
</organism>
<dbReference type="InterPro" id="IPR012788">
    <property type="entry name" value="Decarb_PcaC"/>
</dbReference>
<dbReference type="EMBL" id="BHZD01000001">
    <property type="protein sequence ID" value="GCD42072.1"/>
    <property type="molecule type" value="Genomic_DNA"/>
</dbReference>
<dbReference type="NCBIfam" id="TIGR02425">
    <property type="entry name" value="decarb_PcaC"/>
    <property type="match status" value="1"/>
</dbReference>
<dbReference type="AlphaFoldDB" id="A0A401VYD4"/>
<comment type="caution">
    <text evidence="4">The sequence shown here is derived from an EMBL/GenBank/DDBJ whole genome shotgun (WGS) entry which is preliminary data.</text>
</comment>
<dbReference type="RefSeq" id="WP_125053401.1">
    <property type="nucleotide sequence ID" value="NZ_BHZD01000001.1"/>
</dbReference>
<evidence type="ECO:0000313" key="4">
    <source>
        <dbReference type="EMBL" id="GCD42072.1"/>
    </source>
</evidence>
<reference evidence="4 5" key="1">
    <citation type="submission" date="2018-11" db="EMBL/GenBank/DDBJ databases">
        <title>Whole genome sequence of Streptomyces paromomycinus NBRC 15454(T).</title>
        <authorList>
            <person name="Komaki H."/>
            <person name="Tamura T."/>
        </authorList>
    </citation>
    <scope>NUCLEOTIDE SEQUENCE [LARGE SCALE GENOMIC DNA]</scope>
    <source>
        <strain evidence="4 5">NBRC 15454</strain>
    </source>
</reference>
<dbReference type="Proteomes" id="UP000286746">
    <property type="component" value="Unassembled WGS sequence"/>
</dbReference>
<feature type="domain" description="Carboxymuconolactone decarboxylase-like" evidence="3">
    <location>
        <begin position="342"/>
        <end position="423"/>
    </location>
</feature>
<feature type="domain" description="AB hydrolase-1" evidence="2">
    <location>
        <begin position="18"/>
        <end position="282"/>
    </location>
</feature>
<protein>
    <submittedName>
        <fullName evidence="4">3-oxoadipate enol-lactonase</fullName>
    </submittedName>
</protein>